<reference evidence="3" key="1">
    <citation type="journal article" date="2020" name="Stud. Mycol.">
        <title>101 Dothideomycetes genomes: a test case for predicting lifestyles and emergence of pathogens.</title>
        <authorList>
            <person name="Haridas S."/>
            <person name="Albert R."/>
            <person name="Binder M."/>
            <person name="Bloem J."/>
            <person name="Labutti K."/>
            <person name="Salamov A."/>
            <person name="Andreopoulos B."/>
            <person name="Baker S."/>
            <person name="Barry K."/>
            <person name="Bills G."/>
            <person name="Bluhm B."/>
            <person name="Cannon C."/>
            <person name="Castanera R."/>
            <person name="Culley D."/>
            <person name="Daum C."/>
            <person name="Ezra D."/>
            <person name="Gonzalez J."/>
            <person name="Henrissat B."/>
            <person name="Kuo A."/>
            <person name="Liang C."/>
            <person name="Lipzen A."/>
            <person name="Lutzoni F."/>
            <person name="Magnuson J."/>
            <person name="Mondo S."/>
            <person name="Nolan M."/>
            <person name="Ohm R."/>
            <person name="Pangilinan J."/>
            <person name="Park H.-J."/>
            <person name="Ramirez L."/>
            <person name="Alfaro M."/>
            <person name="Sun H."/>
            <person name="Tritt A."/>
            <person name="Yoshinaga Y."/>
            <person name="Zwiers L.-H."/>
            <person name="Turgeon B."/>
            <person name="Goodwin S."/>
            <person name="Spatafora J."/>
            <person name="Crous P."/>
            <person name="Grigoriev I."/>
        </authorList>
    </citation>
    <scope>NUCLEOTIDE SEQUENCE</scope>
    <source>
        <strain evidence="3">CBS 175.79</strain>
    </source>
</reference>
<dbReference type="RefSeq" id="XP_033387454.1">
    <property type="nucleotide sequence ID" value="XM_033520815.1"/>
</dbReference>
<dbReference type="PANTHER" id="PTHR37534">
    <property type="entry name" value="TRANSCRIPTIONAL ACTIVATOR PROTEIN UGA3"/>
    <property type="match status" value="1"/>
</dbReference>
<evidence type="ECO:0000313" key="4">
    <source>
        <dbReference type="Proteomes" id="UP000799778"/>
    </source>
</evidence>
<dbReference type="GeneID" id="54278212"/>
<evidence type="ECO:0000256" key="1">
    <source>
        <dbReference type="ARBA" id="ARBA00004123"/>
    </source>
</evidence>
<gene>
    <name evidence="3" type="ORF">BU24DRAFT_112852</name>
</gene>
<comment type="subcellular location">
    <subcellularLocation>
        <location evidence="1">Nucleus</location>
    </subcellularLocation>
</comment>
<dbReference type="GO" id="GO:0000976">
    <property type="term" value="F:transcription cis-regulatory region binding"/>
    <property type="evidence" value="ECO:0007669"/>
    <property type="project" value="TreeGrafter"/>
</dbReference>
<sequence length="385" mass="43298">MSTPSTMEASNLAAPTSTWEIFKAQFPSLNVPDEESPPLQDLSDPSLLTPAYTISSGPLPTQVNLTDETAFLLQTYLRTVARWMDIMDFQNTYQLSIPRLTLTSPLLFNCICAFTAKQLSLANSRKNWSWDTVARDFYGQSLRLLISTLTGSSSEHALTATILLSSYEILAALGSESQRRHLLGATTLIKAHGITAQSHGIDRANFWIYIRHDICVALSIEKPILLHPDDWNVRWEVGEMREDVLGNQGQWILGRVVTLVYGEEGRTEAGKEKRENFLVELEEWRSRLPDAFIGIPYGEPDDEGLRKIYFTVTAAAAAAFWYHVTHILLYAEPVLQDPSYIPHIQVEARKIASIAVSEFPDSLRVFSTHGLYYGMLIVFFTTPTH</sequence>
<dbReference type="GO" id="GO:0003700">
    <property type="term" value="F:DNA-binding transcription factor activity"/>
    <property type="evidence" value="ECO:0007669"/>
    <property type="project" value="TreeGrafter"/>
</dbReference>
<accession>A0A6A5Y0P5</accession>
<dbReference type="EMBL" id="ML978067">
    <property type="protein sequence ID" value="KAF2019115.1"/>
    <property type="molecule type" value="Genomic_DNA"/>
</dbReference>
<dbReference type="OrthoDB" id="4525710at2759"/>
<keyword evidence="4" id="KW-1185">Reference proteome</keyword>
<keyword evidence="2" id="KW-0539">Nucleus</keyword>
<proteinExistence type="predicted"/>
<protein>
    <recommendedName>
        <fullName evidence="5">Transcription factor domain-containing protein</fullName>
    </recommendedName>
</protein>
<evidence type="ECO:0000313" key="3">
    <source>
        <dbReference type="EMBL" id="KAF2019115.1"/>
    </source>
</evidence>
<dbReference type="GO" id="GO:0045944">
    <property type="term" value="P:positive regulation of transcription by RNA polymerase II"/>
    <property type="evidence" value="ECO:0007669"/>
    <property type="project" value="TreeGrafter"/>
</dbReference>
<dbReference type="Pfam" id="PF11951">
    <property type="entry name" value="Fungal_trans_2"/>
    <property type="match status" value="1"/>
</dbReference>
<dbReference type="Proteomes" id="UP000799778">
    <property type="component" value="Unassembled WGS sequence"/>
</dbReference>
<dbReference type="GO" id="GO:0005634">
    <property type="term" value="C:nucleus"/>
    <property type="evidence" value="ECO:0007669"/>
    <property type="project" value="UniProtKB-SubCell"/>
</dbReference>
<dbReference type="AlphaFoldDB" id="A0A6A5Y0P5"/>
<dbReference type="PANTHER" id="PTHR37534:SF9">
    <property type="entry name" value="ZN(II)2CYS6 TRANSCRIPTION FACTOR (EUROFUNG)"/>
    <property type="match status" value="1"/>
</dbReference>
<evidence type="ECO:0000256" key="2">
    <source>
        <dbReference type="ARBA" id="ARBA00023242"/>
    </source>
</evidence>
<dbReference type="CDD" id="cd12148">
    <property type="entry name" value="fungal_TF_MHR"/>
    <property type="match status" value="1"/>
</dbReference>
<organism evidence="3 4">
    <name type="scientific">Aaosphaeria arxii CBS 175.79</name>
    <dbReference type="NCBI Taxonomy" id="1450172"/>
    <lineage>
        <taxon>Eukaryota</taxon>
        <taxon>Fungi</taxon>
        <taxon>Dikarya</taxon>
        <taxon>Ascomycota</taxon>
        <taxon>Pezizomycotina</taxon>
        <taxon>Dothideomycetes</taxon>
        <taxon>Pleosporomycetidae</taxon>
        <taxon>Pleosporales</taxon>
        <taxon>Pleosporales incertae sedis</taxon>
        <taxon>Aaosphaeria</taxon>
    </lineage>
</organism>
<name>A0A6A5Y0P5_9PLEO</name>
<evidence type="ECO:0008006" key="5">
    <source>
        <dbReference type="Google" id="ProtNLM"/>
    </source>
</evidence>
<dbReference type="InterPro" id="IPR021858">
    <property type="entry name" value="Fun_TF"/>
</dbReference>